<feature type="compositionally biased region" description="Basic residues" evidence="1">
    <location>
        <begin position="47"/>
        <end position="59"/>
    </location>
</feature>
<proteinExistence type="predicted"/>
<dbReference type="Proteomes" id="UP001231189">
    <property type="component" value="Unassembled WGS sequence"/>
</dbReference>
<gene>
    <name evidence="2" type="ORF">QYE76_028944</name>
</gene>
<dbReference type="AlphaFoldDB" id="A0AAD8VHE9"/>
<name>A0AAD8VHE9_LOLMU</name>
<evidence type="ECO:0000313" key="3">
    <source>
        <dbReference type="Proteomes" id="UP001231189"/>
    </source>
</evidence>
<evidence type="ECO:0000256" key="1">
    <source>
        <dbReference type="SAM" id="MobiDB-lite"/>
    </source>
</evidence>
<sequence length="250" mass="26855">MAKTATSDGDHRRAVHVLRLCVGLHAAAPAPLRRGPSPRPAPPGARPLRRRQARPVPARRVRVRLAAPGSSPFDDLLLSVPDASDLPRSASLASASCLVLQRFKAVVADCAARSRTLLLPRSDETGAELWDLHHDLATLLDLLPVVELGLADDVADLLASRRRRRSAAAAAAGPPALNAVVLALIDEIEREIVPGRERLEGILEEVGVKDPASCGEEIEALEREIGDRTSESWTPAMIALVGLHCEEYYS</sequence>
<organism evidence="2 3">
    <name type="scientific">Lolium multiflorum</name>
    <name type="common">Italian ryegrass</name>
    <name type="synonym">Lolium perenne subsp. multiflorum</name>
    <dbReference type="NCBI Taxonomy" id="4521"/>
    <lineage>
        <taxon>Eukaryota</taxon>
        <taxon>Viridiplantae</taxon>
        <taxon>Streptophyta</taxon>
        <taxon>Embryophyta</taxon>
        <taxon>Tracheophyta</taxon>
        <taxon>Spermatophyta</taxon>
        <taxon>Magnoliopsida</taxon>
        <taxon>Liliopsida</taxon>
        <taxon>Poales</taxon>
        <taxon>Poaceae</taxon>
        <taxon>BOP clade</taxon>
        <taxon>Pooideae</taxon>
        <taxon>Poodae</taxon>
        <taxon>Poeae</taxon>
        <taxon>Poeae Chloroplast Group 2 (Poeae type)</taxon>
        <taxon>Loliodinae</taxon>
        <taxon>Loliinae</taxon>
        <taxon>Lolium</taxon>
    </lineage>
</organism>
<reference evidence="2" key="1">
    <citation type="submission" date="2023-07" db="EMBL/GenBank/DDBJ databases">
        <title>A chromosome-level genome assembly of Lolium multiflorum.</title>
        <authorList>
            <person name="Chen Y."/>
            <person name="Copetti D."/>
            <person name="Kolliker R."/>
            <person name="Studer B."/>
        </authorList>
    </citation>
    <scope>NUCLEOTIDE SEQUENCE</scope>
    <source>
        <strain evidence="2">02402/16</strain>
        <tissue evidence="2">Leaf</tissue>
    </source>
</reference>
<protein>
    <submittedName>
        <fullName evidence="2">Uncharacterized protein</fullName>
    </submittedName>
</protein>
<evidence type="ECO:0000313" key="2">
    <source>
        <dbReference type="EMBL" id="KAK1605271.1"/>
    </source>
</evidence>
<dbReference type="EMBL" id="JAUUTY010000007">
    <property type="protein sequence ID" value="KAK1605271.1"/>
    <property type="molecule type" value="Genomic_DNA"/>
</dbReference>
<accession>A0AAD8VHE9</accession>
<comment type="caution">
    <text evidence="2">The sequence shown here is derived from an EMBL/GenBank/DDBJ whole genome shotgun (WGS) entry which is preliminary data.</text>
</comment>
<keyword evidence="3" id="KW-1185">Reference proteome</keyword>
<feature type="region of interest" description="Disordered" evidence="1">
    <location>
        <begin position="29"/>
        <end position="59"/>
    </location>
</feature>